<gene>
    <name evidence="4" type="ORF">BD94_2410</name>
</gene>
<dbReference type="PROSITE" id="PS51257">
    <property type="entry name" value="PROKAR_LIPOPROTEIN"/>
    <property type="match status" value="1"/>
</dbReference>
<proteinExistence type="predicted"/>
<evidence type="ECO:0000256" key="2">
    <source>
        <dbReference type="SAM" id="Coils"/>
    </source>
</evidence>
<keyword evidence="1" id="KW-0472">Membrane</keyword>
<dbReference type="KEGG" id="eao:BD94_2410"/>
<dbReference type="PROSITE" id="PS51123">
    <property type="entry name" value="OMPA_2"/>
    <property type="match status" value="1"/>
</dbReference>
<dbReference type="PANTHER" id="PTHR30329:SF21">
    <property type="entry name" value="LIPOPROTEIN YIAD-RELATED"/>
    <property type="match status" value="1"/>
</dbReference>
<dbReference type="InterPro" id="IPR006665">
    <property type="entry name" value="OmpA-like"/>
</dbReference>
<dbReference type="Gene3D" id="3.30.1330.60">
    <property type="entry name" value="OmpA-like domain"/>
    <property type="match status" value="1"/>
</dbReference>
<reference evidence="4" key="2">
    <citation type="journal article" date="2015" name="Genome Biol. Evol.">
        <title>Complete Genome Sequence and Transcriptomic Analysis of the Novel Pathogen Elizabethkingia anophelis in Response to Oxidative Stress.</title>
        <authorList>
            <person name="Li Y."/>
            <person name="Liu Y."/>
            <person name="Chew S.C."/>
            <person name="Tay M."/>
            <person name="Salido M.M."/>
            <person name="Teo J."/>
            <person name="Lauro F.M."/>
            <person name="Givskov M."/>
            <person name="Yang L."/>
        </authorList>
    </citation>
    <scope>NUCLEOTIDE SEQUENCE</scope>
    <source>
        <strain evidence="4">NUHP1</strain>
    </source>
</reference>
<protein>
    <submittedName>
        <fullName evidence="4">OmpA domain protein</fullName>
    </submittedName>
</protein>
<evidence type="ECO:0000313" key="4">
    <source>
        <dbReference type="EMBL" id="AIL46185.1"/>
    </source>
</evidence>
<dbReference type="Pfam" id="PF00691">
    <property type="entry name" value="OmpA"/>
    <property type="match status" value="1"/>
</dbReference>
<keyword evidence="2" id="KW-0175">Coiled coil</keyword>
<dbReference type="STRING" id="1338011.BD94_2410"/>
<evidence type="ECO:0000256" key="1">
    <source>
        <dbReference type="PROSITE-ProRule" id="PRU00473"/>
    </source>
</evidence>
<dbReference type="HOGENOM" id="CLU_016890_14_0_10"/>
<dbReference type="eggNOG" id="COG1360">
    <property type="taxonomic scope" value="Bacteria"/>
</dbReference>
<dbReference type="CDD" id="cd07185">
    <property type="entry name" value="OmpA_C-like"/>
    <property type="match status" value="1"/>
</dbReference>
<dbReference type="InterPro" id="IPR036737">
    <property type="entry name" value="OmpA-like_sf"/>
</dbReference>
<dbReference type="EMBL" id="CP007547">
    <property type="protein sequence ID" value="AIL46185.1"/>
    <property type="molecule type" value="Genomic_DNA"/>
</dbReference>
<dbReference type="SUPFAM" id="SSF103088">
    <property type="entry name" value="OmpA-like"/>
    <property type="match status" value="1"/>
</dbReference>
<dbReference type="GeneID" id="56683474"/>
<feature type="domain" description="OmpA-like" evidence="3">
    <location>
        <begin position="142"/>
        <end position="265"/>
    </location>
</feature>
<dbReference type="GO" id="GO:0016020">
    <property type="term" value="C:membrane"/>
    <property type="evidence" value="ECO:0007669"/>
    <property type="project" value="UniProtKB-UniRule"/>
</dbReference>
<dbReference type="AlphaFoldDB" id="A0A077EL79"/>
<dbReference type="PANTHER" id="PTHR30329">
    <property type="entry name" value="STATOR ELEMENT OF FLAGELLAR MOTOR COMPLEX"/>
    <property type="match status" value="1"/>
</dbReference>
<dbReference type="RefSeq" id="WP_009088199.1">
    <property type="nucleotide sequence ID" value="NZ_CP007547.1"/>
</dbReference>
<reference evidence="4" key="1">
    <citation type="journal article" date="2013" name="Lancet">
        <title>First case of E anophelis outbreak in an intensive-care unit.</title>
        <authorList>
            <person name="Teo J."/>
            <person name="Tan S.Y."/>
            <person name="Tay M."/>
            <person name="Ding Y."/>
            <person name="Kjelleberg S."/>
            <person name="Givskov M."/>
            <person name="Lin R.T."/>
            <person name="Yang L."/>
        </authorList>
    </citation>
    <scope>NUCLEOTIDE SEQUENCE [LARGE SCALE GENOMIC DNA]</scope>
    <source>
        <strain evidence="4">NUHP1</strain>
    </source>
</reference>
<name>A0A077EL79_9FLAO</name>
<dbReference type="Proteomes" id="UP000028933">
    <property type="component" value="Chromosome"/>
</dbReference>
<evidence type="ECO:0000313" key="5">
    <source>
        <dbReference type="Proteomes" id="UP000028933"/>
    </source>
</evidence>
<evidence type="ECO:0000259" key="3">
    <source>
        <dbReference type="PROSITE" id="PS51123"/>
    </source>
</evidence>
<accession>A0A077EL79</accession>
<organism evidence="4 5">
    <name type="scientific">Elizabethkingia anophelis NUHP1</name>
    <dbReference type="NCBI Taxonomy" id="1338011"/>
    <lineage>
        <taxon>Bacteria</taxon>
        <taxon>Pseudomonadati</taxon>
        <taxon>Bacteroidota</taxon>
        <taxon>Flavobacteriia</taxon>
        <taxon>Flavobacteriales</taxon>
        <taxon>Weeksellaceae</taxon>
        <taxon>Elizabethkingia</taxon>
    </lineage>
</organism>
<feature type="coiled-coil region" evidence="2">
    <location>
        <begin position="47"/>
        <end position="109"/>
    </location>
</feature>
<sequence>MNNVLKFVLAGGLGLALTSCGTQKKLEALQTDYQKCLSDSGQKESLIQSQKVRVSSLEEQINLLKNQNGILQESLKDCATNSNKGSMNIEKLIGQIKESQDYIKRLQDARSKQDSLNIAISNKLKRSLDNINDQDIDIKVQKGVVFISLSDKMLYKSGSYEILPTAETVLEKVARVINDYSDYDVMVEGHTDTDPMKPNALIKDNWDLSALRATSVVRMLQTKFAVNPSRMTAGGRSEYVPKTDNNTPMGKSENRRTEIIVLPKLDQFMQLLEAKR</sequence>
<dbReference type="InterPro" id="IPR050330">
    <property type="entry name" value="Bact_OuterMem_StrucFunc"/>
</dbReference>